<evidence type="ECO:0000256" key="1">
    <source>
        <dbReference type="SAM" id="Phobius"/>
    </source>
</evidence>
<dbReference type="RefSeq" id="WP_378270631.1">
    <property type="nucleotide sequence ID" value="NZ_JBHUKR010000023.1"/>
</dbReference>
<feature type="transmembrane region" description="Helical" evidence="1">
    <location>
        <begin position="56"/>
        <end position="83"/>
    </location>
</feature>
<evidence type="ECO:0000313" key="4">
    <source>
        <dbReference type="Proteomes" id="UP001597417"/>
    </source>
</evidence>
<dbReference type="Gene3D" id="3.60.10.10">
    <property type="entry name" value="Endonuclease/exonuclease/phosphatase"/>
    <property type="match status" value="1"/>
</dbReference>
<dbReference type="GO" id="GO:0004519">
    <property type="term" value="F:endonuclease activity"/>
    <property type="evidence" value="ECO:0007669"/>
    <property type="project" value="UniProtKB-KW"/>
</dbReference>
<protein>
    <submittedName>
        <fullName evidence="3">Endonuclease/exonuclease/phosphatase family protein</fullName>
    </submittedName>
</protein>
<organism evidence="3 4">
    <name type="scientific">Amycolatopsis pigmentata</name>
    <dbReference type="NCBI Taxonomy" id="450801"/>
    <lineage>
        <taxon>Bacteria</taxon>
        <taxon>Bacillati</taxon>
        <taxon>Actinomycetota</taxon>
        <taxon>Actinomycetes</taxon>
        <taxon>Pseudonocardiales</taxon>
        <taxon>Pseudonocardiaceae</taxon>
        <taxon>Amycolatopsis</taxon>
    </lineage>
</organism>
<proteinExistence type="predicted"/>
<name>A0ABW5GAB0_9PSEU</name>
<keyword evidence="1" id="KW-1133">Transmembrane helix</keyword>
<dbReference type="Proteomes" id="UP001597417">
    <property type="component" value="Unassembled WGS sequence"/>
</dbReference>
<dbReference type="InterPro" id="IPR036691">
    <property type="entry name" value="Endo/exonu/phosph_ase_sf"/>
</dbReference>
<reference evidence="4" key="1">
    <citation type="journal article" date="2019" name="Int. J. Syst. Evol. Microbiol.">
        <title>The Global Catalogue of Microorganisms (GCM) 10K type strain sequencing project: providing services to taxonomists for standard genome sequencing and annotation.</title>
        <authorList>
            <consortium name="The Broad Institute Genomics Platform"/>
            <consortium name="The Broad Institute Genome Sequencing Center for Infectious Disease"/>
            <person name="Wu L."/>
            <person name="Ma J."/>
        </authorList>
    </citation>
    <scope>NUCLEOTIDE SEQUENCE [LARGE SCALE GENOMIC DNA]</scope>
    <source>
        <strain evidence="4">CGMCC 4.7645</strain>
    </source>
</reference>
<feature type="transmembrane region" description="Helical" evidence="1">
    <location>
        <begin position="32"/>
        <end position="50"/>
    </location>
</feature>
<keyword evidence="3" id="KW-0540">Nuclease</keyword>
<dbReference type="SUPFAM" id="SSF56219">
    <property type="entry name" value="DNase I-like"/>
    <property type="match status" value="1"/>
</dbReference>
<feature type="transmembrane region" description="Helical" evidence="1">
    <location>
        <begin position="95"/>
        <end position="114"/>
    </location>
</feature>
<accession>A0ABW5GAB0</accession>
<dbReference type="Pfam" id="PF03372">
    <property type="entry name" value="Exo_endo_phos"/>
    <property type="match status" value="1"/>
</dbReference>
<keyword evidence="4" id="KW-1185">Reference proteome</keyword>
<keyword evidence="1" id="KW-0472">Membrane</keyword>
<dbReference type="InterPro" id="IPR005135">
    <property type="entry name" value="Endo/exonuclease/phosphatase"/>
</dbReference>
<comment type="caution">
    <text evidence="3">The sequence shown here is derived from an EMBL/GenBank/DDBJ whole genome shotgun (WGS) entry which is preliminary data.</text>
</comment>
<dbReference type="EMBL" id="JBHUKR010000023">
    <property type="protein sequence ID" value="MFD2421836.1"/>
    <property type="molecule type" value="Genomic_DNA"/>
</dbReference>
<evidence type="ECO:0000259" key="2">
    <source>
        <dbReference type="Pfam" id="PF03372"/>
    </source>
</evidence>
<keyword evidence="3" id="KW-0255">Endonuclease</keyword>
<gene>
    <name evidence="3" type="ORF">ACFSXZ_36455</name>
</gene>
<keyword evidence="3" id="KW-0378">Hydrolase</keyword>
<feature type="domain" description="Endonuclease/exonuclease/phosphatase" evidence="2">
    <location>
        <begin position="136"/>
        <end position="368"/>
    </location>
</feature>
<keyword evidence="1" id="KW-0812">Transmembrane</keyword>
<sequence length="379" mass="42439">MSGQPLMSDEGLQVERVTARVGRRTWCRATRLLVSCALLWLGFVFAQWFLSGHWWVWLLVGAIPPFLFVLVPLLLLAGVLVLLACRIRLPVAARWWVAVAGVLAGILGFGQSGINVAALTGNPDGAVPPGAIHVFSWNTEYWDQNDDASHFYDYLKAQHADVYLLQEHMYWDESKDEKGAIQLKDIDQLRQEFPGYTVVAKGELLTLSRFPVLGWPHVSAADWWADFTTGKVLRTDLRVGTTTLSVYNVHIPVQVDMNRSPLHADFYGYTREADDQRHAQFSALTSDVGANPKPVLIAGDFNTSPAMADLAGLRSITADAARAARSLYPASWQAGSWMRFWRLDWAFTMHGVRVHRYEFEDPQGMSDHDAQDLTISLPD</sequence>
<evidence type="ECO:0000313" key="3">
    <source>
        <dbReference type="EMBL" id="MFD2421836.1"/>
    </source>
</evidence>